<evidence type="ECO:0000313" key="4">
    <source>
        <dbReference type="EMBL" id="TDE39645.1"/>
    </source>
</evidence>
<accession>A0A4R5EXA7</accession>
<dbReference type="AlphaFoldDB" id="A0A4R5EXA7"/>
<evidence type="ECO:0000256" key="2">
    <source>
        <dbReference type="SAM" id="Phobius"/>
    </source>
</evidence>
<feature type="region of interest" description="Disordered" evidence="1">
    <location>
        <begin position="130"/>
        <end position="196"/>
    </location>
</feature>
<evidence type="ECO:0000256" key="1">
    <source>
        <dbReference type="SAM" id="MobiDB-lite"/>
    </source>
</evidence>
<sequence>MRLTCPNCGAQYEVPDEVIPYEGRDVQCSNCGDTWFQAHPETVAEEDRKRLNAGMYAFDHGLPEPEAENAAENGPESPPEAKPASAPETEPEAEPDLSLPAEGTPEYPSEPQRQELDTAISEILRQEAEREAQLRTTEGAGLESQPELGLASPPVVPTRQVRDTRDTREHMARLRGEETNEAKSDDQPAARSELFPDIEEINSTLRSTGGMPSNADDSALPTGEIAGPRNSGFLRGFSVALVIGAILLLIYANAPRIAQSLPQADPALSTYVAMIDQARYWMDARLGDFVKNVLPE</sequence>
<proteinExistence type="predicted"/>
<evidence type="ECO:0000259" key="3">
    <source>
        <dbReference type="Pfam" id="PF13717"/>
    </source>
</evidence>
<dbReference type="OrthoDB" id="7159357at2"/>
<name>A0A4R5EXA7_9RHOB</name>
<evidence type="ECO:0000313" key="5">
    <source>
        <dbReference type="Proteomes" id="UP000294662"/>
    </source>
</evidence>
<organism evidence="4 5">
    <name type="scientific">Antarcticimicrobium sediminis</name>
    <dbReference type="NCBI Taxonomy" id="2546227"/>
    <lineage>
        <taxon>Bacteria</taxon>
        <taxon>Pseudomonadati</taxon>
        <taxon>Pseudomonadota</taxon>
        <taxon>Alphaproteobacteria</taxon>
        <taxon>Rhodobacterales</taxon>
        <taxon>Paracoccaceae</taxon>
        <taxon>Antarcticimicrobium</taxon>
    </lineage>
</organism>
<feature type="compositionally biased region" description="Basic and acidic residues" evidence="1">
    <location>
        <begin position="160"/>
        <end position="188"/>
    </location>
</feature>
<dbReference type="InterPro" id="IPR011723">
    <property type="entry name" value="Znf/thioredoxin_put"/>
</dbReference>
<feature type="region of interest" description="Disordered" evidence="1">
    <location>
        <begin position="59"/>
        <end position="114"/>
    </location>
</feature>
<feature type="domain" description="Zinc finger/thioredoxin putative" evidence="3">
    <location>
        <begin position="1"/>
        <end position="36"/>
    </location>
</feature>
<keyword evidence="2" id="KW-1133">Transmembrane helix</keyword>
<reference evidence="4 5" key="1">
    <citation type="submission" date="2019-03" db="EMBL/GenBank/DDBJ databases">
        <authorList>
            <person name="Zhang S."/>
        </authorList>
    </citation>
    <scope>NUCLEOTIDE SEQUENCE [LARGE SCALE GENOMIC DNA]</scope>
    <source>
        <strain evidence="4 5">S4J41</strain>
    </source>
</reference>
<dbReference type="NCBIfam" id="TIGR02098">
    <property type="entry name" value="MJ0042_CXXC"/>
    <property type="match status" value="1"/>
</dbReference>
<feature type="transmembrane region" description="Helical" evidence="2">
    <location>
        <begin position="232"/>
        <end position="252"/>
    </location>
</feature>
<gene>
    <name evidence="4" type="ORF">E1B25_06225</name>
</gene>
<feature type="region of interest" description="Disordered" evidence="1">
    <location>
        <begin position="204"/>
        <end position="223"/>
    </location>
</feature>
<keyword evidence="5" id="KW-1185">Reference proteome</keyword>
<dbReference type="Pfam" id="PF13717">
    <property type="entry name" value="Zn_ribbon_4"/>
    <property type="match status" value="1"/>
</dbReference>
<dbReference type="Proteomes" id="UP000294662">
    <property type="component" value="Unassembled WGS sequence"/>
</dbReference>
<keyword evidence="2" id="KW-0812">Transmembrane</keyword>
<dbReference type="EMBL" id="SMFP01000003">
    <property type="protein sequence ID" value="TDE39645.1"/>
    <property type="molecule type" value="Genomic_DNA"/>
</dbReference>
<comment type="caution">
    <text evidence="4">The sequence shown here is derived from an EMBL/GenBank/DDBJ whole genome shotgun (WGS) entry which is preliminary data.</text>
</comment>
<keyword evidence="2" id="KW-0472">Membrane</keyword>
<dbReference type="RefSeq" id="WP_132827899.1">
    <property type="nucleotide sequence ID" value="NZ_SMFP01000003.1"/>
</dbReference>
<protein>
    <submittedName>
        <fullName evidence="4">Thioredoxin</fullName>
    </submittedName>
</protein>